<dbReference type="AlphaFoldDB" id="A0A1H9YPG5"/>
<dbReference type="GO" id="GO:0016020">
    <property type="term" value="C:membrane"/>
    <property type="evidence" value="ECO:0007669"/>
    <property type="project" value="TreeGrafter"/>
</dbReference>
<dbReference type="PROSITE" id="PS51677">
    <property type="entry name" value="NODB"/>
    <property type="match status" value="1"/>
</dbReference>
<dbReference type="GO" id="GO:0005975">
    <property type="term" value="P:carbohydrate metabolic process"/>
    <property type="evidence" value="ECO:0007669"/>
    <property type="project" value="InterPro"/>
</dbReference>
<dbReference type="PROSITE" id="PS51257">
    <property type="entry name" value="PROKAR_LIPOPROTEIN"/>
    <property type="match status" value="1"/>
</dbReference>
<organism evidence="3 4">
    <name type="scientific">[Clostridium] polysaccharolyticum</name>
    <dbReference type="NCBI Taxonomy" id="29364"/>
    <lineage>
        <taxon>Bacteria</taxon>
        <taxon>Bacillati</taxon>
        <taxon>Bacillota</taxon>
        <taxon>Clostridia</taxon>
        <taxon>Lachnospirales</taxon>
        <taxon>Lachnospiraceae</taxon>
    </lineage>
</organism>
<feature type="transmembrane region" description="Helical" evidence="1">
    <location>
        <begin position="12"/>
        <end position="34"/>
    </location>
</feature>
<dbReference type="SUPFAM" id="SSF88713">
    <property type="entry name" value="Glycoside hydrolase/deacetylase"/>
    <property type="match status" value="1"/>
</dbReference>
<dbReference type="RefSeq" id="WP_092475619.1">
    <property type="nucleotide sequence ID" value="NZ_FOHN01000002.1"/>
</dbReference>
<keyword evidence="4" id="KW-1185">Reference proteome</keyword>
<dbReference type="InterPro" id="IPR011330">
    <property type="entry name" value="Glyco_hydro/deAcase_b/a-brl"/>
</dbReference>
<evidence type="ECO:0000313" key="4">
    <source>
        <dbReference type="Proteomes" id="UP000199800"/>
    </source>
</evidence>
<dbReference type="EMBL" id="FOHN01000002">
    <property type="protein sequence ID" value="SES70933.1"/>
    <property type="molecule type" value="Genomic_DNA"/>
</dbReference>
<dbReference type="Proteomes" id="UP000199800">
    <property type="component" value="Unassembled WGS sequence"/>
</dbReference>
<keyword evidence="1" id="KW-1133">Transmembrane helix</keyword>
<dbReference type="GO" id="GO:0016810">
    <property type="term" value="F:hydrolase activity, acting on carbon-nitrogen (but not peptide) bonds"/>
    <property type="evidence" value="ECO:0007669"/>
    <property type="project" value="InterPro"/>
</dbReference>
<proteinExistence type="predicted"/>
<evidence type="ECO:0000259" key="2">
    <source>
        <dbReference type="PROSITE" id="PS51677"/>
    </source>
</evidence>
<name>A0A1H9YPG5_9FIRM</name>
<evidence type="ECO:0000256" key="1">
    <source>
        <dbReference type="SAM" id="Phobius"/>
    </source>
</evidence>
<dbReference type="Gene3D" id="3.20.20.370">
    <property type="entry name" value="Glycoside hydrolase/deacetylase"/>
    <property type="match status" value="1"/>
</dbReference>
<dbReference type="InterPro" id="IPR002509">
    <property type="entry name" value="NODB_dom"/>
</dbReference>
<sequence length="262" mass="30112">MDIEKERERIAKFIKAGLFGLSFVVLASCIFFYIPRAVSAFHQEAKTKEMPIRSVCCNEKKVALSFDVSGGEKKVEEILDVLDEQGIPAAFFMTGDWIQKHPDAVRKIYEAGHDIGNHSQSHKQMERLSKEDCIRQIKEAHKLVKDMLGVDMNLFRAPYGEFSKNILEASRQSGYYPIKWNVDSKDWKDYGTAAIVNEICNNQELKEGSIVLCHTSTKFIKNALNKVVLVLQKRGYSFERISDMIYKYDYHLNKDGRQIQNS</sequence>
<dbReference type="CDD" id="cd10917">
    <property type="entry name" value="CE4_NodB_like_6s_7s"/>
    <property type="match status" value="1"/>
</dbReference>
<dbReference type="PANTHER" id="PTHR10587:SF128">
    <property type="entry name" value="POLYSACCHARIDE DEACETYLASE PDAB-RELATED"/>
    <property type="match status" value="1"/>
</dbReference>
<accession>A0A1H9YPG5</accession>
<dbReference type="InterPro" id="IPR050248">
    <property type="entry name" value="Polysacc_deacetylase_ArnD"/>
</dbReference>
<keyword evidence="1" id="KW-0812">Transmembrane</keyword>
<dbReference type="STRING" id="29364.SAMN04487772_102136"/>
<feature type="domain" description="NodB homology" evidence="2">
    <location>
        <begin position="60"/>
        <end position="239"/>
    </location>
</feature>
<reference evidence="3 4" key="1">
    <citation type="submission" date="2016-10" db="EMBL/GenBank/DDBJ databases">
        <authorList>
            <person name="de Groot N.N."/>
        </authorList>
    </citation>
    <scope>NUCLEOTIDE SEQUENCE [LARGE SCALE GENOMIC DNA]</scope>
    <source>
        <strain evidence="3 4">DSM 1801</strain>
    </source>
</reference>
<gene>
    <name evidence="3" type="ORF">SAMN04487772_102136</name>
</gene>
<dbReference type="Pfam" id="PF01522">
    <property type="entry name" value="Polysacc_deac_1"/>
    <property type="match status" value="1"/>
</dbReference>
<evidence type="ECO:0000313" key="3">
    <source>
        <dbReference type="EMBL" id="SES70933.1"/>
    </source>
</evidence>
<protein>
    <submittedName>
        <fullName evidence="3">Polysaccharide deacetylase family sporulation protein PdaB</fullName>
    </submittedName>
</protein>
<dbReference type="PANTHER" id="PTHR10587">
    <property type="entry name" value="GLYCOSYL TRANSFERASE-RELATED"/>
    <property type="match status" value="1"/>
</dbReference>
<keyword evidence="1" id="KW-0472">Membrane</keyword>
<dbReference type="OrthoDB" id="9806342at2"/>